<dbReference type="Gene3D" id="3.40.50.620">
    <property type="entry name" value="HUPs"/>
    <property type="match status" value="1"/>
</dbReference>
<gene>
    <name evidence="1" type="ORF">CAB17_03750</name>
</gene>
<sequence length="444" mass="51335">MFFKKCSLDNKSISDWPNFNKYYSIKKYPEAMSFITLLHSKTNEEEFLTDASKLIKFLAPPLAMIKKKQGNHYKKLAIENTIDFLVHDYPENVPDVIFIPGNNDLSQLDDLVYTLFLLKKKLINNNIENAEEIITSIPIVISGKGGHGVTAGPIFATTEAEALHHYLKKRLLYGKNGLKNQIYLEKEAENTGANIDFTKPIMRQIARETQKEEQGLNVWLVPTPVGGIRQLFTVSKQSGDTTMKGGEGYNLHQVYMLPDRNRIIHNYFNINNQEDAGINFFAALRETVNYVNYMLNNDFMSPNAPDPEDLREALTITFKYYERLTKNKITREESIIEAIIKFSHLKEAKRGMSNFREKDKLLINFIKENMAPITQYFLNAFTQIERQHMEYLPEKLGLKNKGSASQSLLHQQEIHTKQYSAFFHSNYVMDELPYIENKLALTYK</sequence>
<accession>A0A2H5FIC0</accession>
<name>A0A2H5FIC0_9GAMM</name>
<evidence type="ECO:0000313" key="1">
    <source>
        <dbReference type="EMBL" id="AUH71273.1"/>
    </source>
</evidence>
<dbReference type="AlphaFoldDB" id="A0A2H5FIC0"/>
<keyword evidence="2" id="KW-1185">Reference proteome</keyword>
<dbReference type="Proteomes" id="UP000234343">
    <property type="component" value="Chromosome"/>
</dbReference>
<protein>
    <submittedName>
        <fullName evidence="1">Uncharacterized protein</fullName>
    </submittedName>
</protein>
<organism evidence="1 2">
    <name type="scientific">Legionella sainthelensi</name>
    <dbReference type="NCBI Taxonomy" id="28087"/>
    <lineage>
        <taxon>Bacteria</taxon>
        <taxon>Pseudomonadati</taxon>
        <taxon>Pseudomonadota</taxon>
        <taxon>Gammaproteobacteria</taxon>
        <taxon>Legionellales</taxon>
        <taxon>Legionellaceae</taxon>
        <taxon>Legionella</taxon>
    </lineage>
</organism>
<dbReference type="InterPro" id="IPR014729">
    <property type="entry name" value="Rossmann-like_a/b/a_fold"/>
</dbReference>
<proteinExistence type="predicted"/>
<dbReference type="KEGG" id="lsh:CAB17_03750"/>
<reference evidence="1 2" key="1">
    <citation type="submission" date="2017-12" db="EMBL/GenBank/DDBJ databases">
        <title>Legionella sainthelensi LA01-117, whole genome sequence of a clinical isolate from New Zealand.</title>
        <authorList>
            <person name="Cree S.L."/>
            <person name="Slow S."/>
            <person name="Kennedy M.A."/>
            <person name="Murdoch D.R."/>
            <person name="Biggs P.J."/>
            <person name="Anderson T."/>
        </authorList>
    </citation>
    <scope>NUCLEOTIDE SEQUENCE [LARGE SCALE GENOMIC DNA]</scope>
    <source>
        <strain evidence="1 2">LA01-117</strain>
    </source>
</reference>
<dbReference type="EMBL" id="CP025491">
    <property type="protein sequence ID" value="AUH71273.1"/>
    <property type="molecule type" value="Genomic_DNA"/>
</dbReference>
<dbReference type="RefSeq" id="WP_101899025.1">
    <property type="nucleotide sequence ID" value="NZ_CP025491.2"/>
</dbReference>
<evidence type="ECO:0000313" key="2">
    <source>
        <dbReference type="Proteomes" id="UP000234343"/>
    </source>
</evidence>